<gene>
    <name evidence="2" type="ORF">M5X16_06965</name>
    <name evidence="3" type="ORF">PC41400_06200</name>
</gene>
<reference evidence="3 4" key="1">
    <citation type="submission" date="2018-01" db="EMBL/GenBank/DDBJ databases">
        <title>The whole genome sequencing and assembly of Paenibacillus chitinolyticus KCCM 41400 strain.</title>
        <authorList>
            <person name="Kim J.-Y."/>
            <person name="Park M.-K."/>
            <person name="Lee Y.-J."/>
            <person name="Yi H."/>
            <person name="Bahn Y.-S."/>
            <person name="Kim J.F."/>
            <person name="Lee D.-W."/>
        </authorList>
    </citation>
    <scope>NUCLEOTIDE SEQUENCE [LARGE SCALE GENOMIC DNA]</scope>
    <source>
        <strain evidence="3 4">KCCM 41400</strain>
    </source>
</reference>
<proteinExistence type="predicted"/>
<keyword evidence="1" id="KW-1133">Transmembrane helix</keyword>
<name>A0A410WSB8_9BACL</name>
<protein>
    <submittedName>
        <fullName evidence="3">ABC transporter permease</fullName>
    </submittedName>
</protein>
<accession>A0A410WSB8</accession>
<keyword evidence="1" id="KW-0812">Transmembrane</keyword>
<feature type="transmembrane region" description="Helical" evidence="1">
    <location>
        <begin position="21"/>
        <end position="38"/>
    </location>
</feature>
<feature type="transmembrane region" description="Helical" evidence="1">
    <location>
        <begin position="53"/>
        <end position="75"/>
    </location>
</feature>
<dbReference type="OrthoDB" id="9784784at2"/>
<feature type="transmembrane region" description="Helical" evidence="1">
    <location>
        <begin position="105"/>
        <end position="130"/>
    </location>
</feature>
<dbReference type="GeneID" id="95374407"/>
<dbReference type="KEGG" id="pchi:PC41400_06200"/>
<evidence type="ECO:0000313" key="3">
    <source>
        <dbReference type="EMBL" id="QAV17275.1"/>
    </source>
</evidence>
<evidence type="ECO:0000313" key="5">
    <source>
        <dbReference type="Proteomes" id="UP001527202"/>
    </source>
</evidence>
<reference evidence="2 5" key="2">
    <citation type="submission" date="2022-05" db="EMBL/GenBank/DDBJ databases">
        <title>Genome Sequencing of Bee-Associated Microbes.</title>
        <authorList>
            <person name="Dunlap C."/>
        </authorList>
    </citation>
    <scope>NUCLEOTIDE SEQUENCE [LARGE SCALE GENOMIC DNA]</scope>
    <source>
        <strain evidence="2 5">NRRL B-23120</strain>
    </source>
</reference>
<keyword evidence="1" id="KW-0472">Membrane</keyword>
<dbReference type="Proteomes" id="UP000288943">
    <property type="component" value="Chromosome"/>
</dbReference>
<dbReference type="RefSeq" id="WP_042229690.1">
    <property type="nucleotide sequence ID" value="NZ_CP026520.1"/>
</dbReference>
<feature type="transmembrane region" description="Helical" evidence="1">
    <location>
        <begin position="150"/>
        <end position="170"/>
    </location>
</feature>
<dbReference type="EMBL" id="JAMDMJ010000008">
    <property type="protein sequence ID" value="MCY9595505.1"/>
    <property type="molecule type" value="Genomic_DNA"/>
</dbReference>
<evidence type="ECO:0000313" key="2">
    <source>
        <dbReference type="EMBL" id="MCY9595505.1"/>
    </source>
</evidence>
<keyword evidence="5" id="KW-1185">Reference proteome</keyword>
<dbReference type="EMBL" id="CP026520">
    <property type="protein sequence ID" value="QAV17275.1"/>
    <property type="molecule type" value="Genomic_DNA"/>
</dbReference>
<dbReference type="AlphaFoldDB" id="A0A410WSB8"/>
<evidence type="ECO:0000313" key="4">
    <source>
        <dbReference type="Proteomes" id="UP000288943"/>
    </source>
</evidence>
<evidence type="ECO:0000256" key="1">
    <source>
        <dbReference type="SAM" id="Phobius"/>
    </source>
</evidence>
<sequence length="231" mass="25101">MLKLMKLELKKYKIGRYFPGILIANAVILLLISGIHVAEQVDGGIDVFQDYKMAFGVIIGFVKITFVIFASVILAKLVIGEYNAKTVNILFTYPVRRKKIMAAKLLLVSLWTFATVFLSGLFVTGGFLLADASLNMVHETLTAPMIVDHVLRMLLNAVSAAGLCLIPLLFGMMKKSVPATIVSAVILVTITDSNNMGFALSAGYILPLVFAAVGVLAAFWSIRKIETSDVL</sequence>
<dbReference type="Pfam" id="PF12730">
    <property type="entry name" value="ABC2_membrane_4"/>
    <property type="match status" value="1"/>
</dbReference>
<dbReference type="Proteomes" id="UP001527202">
    <property type="component" value="Unassembled WGS sequence"/>
</dbReference>
<organism evidence="3 4">
    <name type="scientific">Paenibacillus chitinolyticus</name>
    <dbReference type="NCBI Taxonomy" id="79263"/>
    <lineage>
        <taxon>Bacteria</taxon>
        <taxon>Bacillati</taxon>
        <taxon>Bacillota</taxon>
        <taxon>Bacilli</taxon>
        <taxon>Bacillales</taxon>
        <taxon>Paenibacillaceae</taxon>
        <taxon>Paenibacillus</taxon>
    </lineage>
</organism>
<feature type="transmembrane region" description="Helical" evidence="1">
    <location>
        <begin position="204"/>
        <end position="222"/>
    </location>
</feature>